<proteinExistence type="predicted"/>
<dbReference type="Proteomes" id="UP000588017">
    <property type="component" value="Unassembled WGS sequence"/>
</dbReference>
<dbReference type="RefSeq" id="WP_183334167.1">
    <property type="nucleotide sequence ID" value="NZ_BMHX01000003.1"/>
</dbReference>
<feature type="compositionally biased region" description="Low complexity" evidence="1">
    <location>
        <begin position="151"/>
        <end position="163"/>
    </location>
</feature>
<organism evidence="2 3">
    <name type="scientific">Chelatococcus composti</name>
    <dbReference type="NCBI Taxonomy" id="1743235"/>
    <lineage>
        <taxon>Bacteria</taxon>
        <taxon>Pseudomonadati</taxon>
        <taxon>Pseudomonadota</taxon>
        <taxon>Alphaproteobacteria</taxon>
        <taxon>Hyphomicrobiales</taxon>
        <taxon>Chelatococcaceae</taxon>
        <taxon>Chelatococcus</taxon>
    </lineage>
</organism>
<reference evidence="2 3" key="1">
    <citation type="submission" date="2020-08" db="EMBL/GenBank/DDBJ databases">
        <title>Genomic Encyclopedia of Type Strains, Phase IV (KMG-IV): sequencing the most valuable type-strain genomes for metagenomic binning, comparative biology and taxonomic classification.</title>
        <authorList>
            <person name="Goeker M."/>
        </authorList>
    </citation>
    <scope>NUCLEOTIDE SEQUENCE [LARGE SCALE GENOMIC DNA]</scope>
    <source>
        <strain evidence="2 3">DSM 101465</strain>
    </source>
</reference>
<name>A0A841KFQ1_9HYPH</name>
<sequence length="606" mass="62531">MPVDRISELLWNYLRVPLEPEGEPGSVSLAYVRTDAEEPEVVQLGPDPVFAARIGELDAARRPDLPVEPAFPGGLHLLAGTVDLPRTWLDAHVGAGSLAVNPGVSGGNFADDSIGAVPVPVQGAGSLVPANMAHKVSATYAPVEQPPPAPATDTTDTNDTADAQNVRPDLPDLTDAAVEQTVTSGGNIQVNEVVIDVPGSVGNGAGGNVVVQGLDSFDALVNGLTGQELLQGFSVDSHLGGAVSQTIVRQFNNLVDQDVNRQSADLAMTEAGPDSVGTVTQETTSGGNSLSNEALLVSGSDGYDLIIVSGNYYEYNIIVQINLIIDRDVNHAYTHAEIGEGEASQQVVASGGNVQINDAAIIDTNSGGGVQVIGGLYSEHFIAIQSSILFDGDMNALLALLGPEGITAAAAGQLAASGGNIQINMALFGFEEGGDSCGDAADWLDFLANPFAGGAYATQLVDADGRPINVLFVDGDYYDVNFIMQVNIIDDSDSNTLDAEATGAHNLSGDGFGAFDFDQFSESGSNTTVNTAYIIDDNGGFGAQVVAGNYTEFNIIVQQNVLLDGDTNVVTQIAGAVDQFARDELAEALAQSPAAASGDALHTLTG</sequence>
<comment type="caution">
    <text evidence="2">The sequence shown here is derived from an EMBL/GenBank/DDBJ whole genome shotgun (WGS) entry which is preliminary data.</text>
</comment>
<protein>
    <submittedName>
        <fullName evidence="2">Uncharacterized protein</fullName>
    </submittedName>
</protein>
<feature type="region of interest" description="Disordered" evidence="1">
    <location>
        <begin position="141"/>
        <end position="169"/>
    </location>
</feature>
<evidence type="ECO:0000313" key="2">
    <source>
        <dbReference type="EMBL" id="MBB6168079.1"/>
    </source>
</evidence>
<dbReference type="EMBL" id="JACHEH010000003">
    <property type="protein sequence ID" value="MBB6168079.1"/>
    <property type="molecule type" value="Genomic_DNA"/>
</dbReference>
<evidence type="ECO:0000256" key="1">
    <source>
        <dbReference type="SAM" id="MobiDB-lite"/>
    </source>
</evidence>
<dbReference type="AlphaFoldDB" id="A0A841KFQ1"/>
<keyword evidence="3" id="KW-1185">Reference proteome</keyword>
<evidence type="ECO:0000313" key="3">
    <source>
        <dbReference type="Proteomes" id="UP000588017"/>
    </source>
</evidence>
<accession>A0A841KFQ1</accession>
<gene>
    <name evidence="2" type="ORF">HNQ73_001702</name>
</gene>